<dbReference type="Gene3D" id="3.10.450.50">
    <property type="match status" value="1"/>
</dbReference>
<protein>
    <recommendedName>
        <fullName evidence="1">SnoaL-like domain-containing protein</fullName>
    </recommendedName>
</protein>
<dbReference type="InterPro" id="IPR037401">
    <property type="entry name" value="SnoaL-like"/>
</dbReference>
<feature type="domain" description="SnoaL-like" evidence="1">
    <location>
        <begin position="11"/>
        <end position="119"/>
    </location>
</feature>
<reference evidence="3" key="1">
    <citation type="submission" date="2016-10" db="EMBL/GenBank/DDBJ databases">
        <authorList>
            <person name="Varghese N."/>
        </authorList>
    </citation>
    <scope>NUCLEOTIDE SEQUENCE [LARGE SCALE GENOMIC DNA]</scope>
    <source>
        <strain evidence="3">DSM 45096 / BCRC 16803 / CGMCC 4.1857 / CIP 109030 / JCM 12277 / KCTC 19219 / NBRC 100920 / 33214</strain>
    </source>
</reference>
<evidence type="ECO:0000259" key="1">
    <source>
        <dbReference type="Pfam" id="PF12680"/>
    </source>
</evidence>
<gene>
    <name evidence="2" type="ORF">SAMN05414137_13023</name>
</gene>
<evidence type="ECO:0000313" key="3">
    <source>
        <dbReference type="Proteomes" id="UP000183015"/>
    </source>
</evidence>
<dbReference type="OrthoDB" id="6657864at2"/>
<dbReference type="eggNOG" id="COG3631">
    <property type="taxonomic scope" value="Bacteria"/>
</dbReference>
<dbReference type="RefSeq" id="WP_042456662.1">
    <property type="nucleotide sequence ID" value="NZ_BBPN01000043.1"/>
</dbReference>
<dbReference type="EMBL" id="FOAZ01000030">
    <property type="protein sequence ID" value="SEM48422.1"/>
    <property type="molecule type" value="Genomic_DNA"/>
</dbReference>
<sequence length="135" mass="14349">MTTTATPLSVVVDYVNAVAEGDLDTIVAAFAEDATWAYPGDLPLSRVWRGRDAIINDFLGGAGALFAPGGTPQVALVNAFASGEQVLAEWTSTGITVNGHQYDNRCAGIFTVRDGKIVSVREYADTQHVERTLFG</sequence>
<proteinExistence type="predicted"/>
<dbReference type="InterPro" id="IPR032710">
    <property type="entry name" value="NTF2-like_dom_sf"/>
</dbReference>
<dbReference type="AlphaFoldDB" id="A0A1H7YQ97"/>
<dbReference type="STRING" id="235985.SAMN05414137_13023"/>
<dbReference type="PANTHER" id="PTHR41252:SF1">
    <property type="entry name" value="BLR2505 PROTEIN"/>
    <property type="match status" value="1"/>
</dbReference>
<dbReference type="Proteomes" id="UP000183015">
    <property type="component" value="Unassembled WGS sequence"/>
</dbReference>
<name>A0A1H7YQ97_STRJI</name>
<organism evidence="2 3">
    <name type="scientific">Streptacidiphilus jiangxiensis</name>
    <dbReference type="NCBI Taxonomy" id="235985"/>
    <lineage>
        <taxon>Bacteria</taxon>
        <taxon>Bacillati</taxon>
        <taxon>Actinomycetota</taxon>
        <taxon>Actinomycetes</taxon>
        <taxon>Kitasatosporales</taxon>
        <taxon>Streptomycetaceae</taxon>
        <taxon>Streptacidiphilus</taxon>
    </lineage>
</organism>
<dbReference type="PANTHER" id="PTHR41252">
    <property type="entry name" value="BLR2505 PROTEIN"/>
    <property type="match status" value="1"/>
</dbReference>
<keyword evidence="3" id="KW-1185">Reference proteome</keyword>
<dbReference type="Pfam" id="PF12680">
    <property type="entry name" value="SnoaL_2"/>
    <property type="match status" value="1"/>
</dbReference>
<dbReference type="SUPFAM" id="SSF54427">
    <property type="entry name" value="NTF2-like"/>
    <property type="match status" value="1"/>
</dbReference>
<accession>A0A1H7YQ97</accession>
<evidence type="ECO:0000313" key="2">
    <source>
        <dbReference type="EMBL" id="SEM48422.1"/>
    </source>
</evidence>